<accession>A0A3R6WHI8</accession>
<comment type="similarity">
    <text evidence="1">Belongs to the cycloisomerase 2 family.</text>
</comment>
<dbReference type="PANTHER" id="PTHR30344">
    <property type="entry name" value="6-PHOSPHOGLUCONOLACTONASE-RELATED"/>
    <property type="match status" value="1"/>
</dbReference>
<dbReference type="Pfam" id="PF10282">
    <property type="entry name" value="Lactonase"/>
    <property type="match status" value="1"/>
</dbReference>
<reference evidence="4 5" key="1">
    <citation type="submission" date="2018-08" db="EMBL/GenBank/DDBJ databases">
        <title>Aphanomyces genome sequencing and annotation.</title>
        <authorList>
            <person name="Minardi D."/>
            <person name="Oidtmann B."/>
            <person name="Van Der Giezen M."/>
            <person name="Studholme D.J."/>
        </authorList>
    </citation>
    <scope>NUCLEOTIDE SEQUENCE [LARGE SCALE GENOMIC DNA]</scope>
    <source>
        <strain evidence="3 4">Da</strain>
        <strain evidence="2 5">Sv</strain>
    </source>
</reference>
<dbReference type="Proteomes" id="UP000285430">
    <property type="component" value="Unassembled WGS sequence"/>
</dbReference>
<dbReference type="SUPFAM" id="SSF51004">
    <property type="entry name" value="C-terminal (heme d1) domain of cytochrome cd1-nitrite reductase"/>
    <property type="match status" value="1"/>
</dbReference>
<gene>
    <name evidence="2" type="ORF">DYB35_002929</name>
    <name evidence="3" type="ORF">DYB37_002000</name>
</gene>
<dbReference type="VEuPathDB" id="FungiDB:H257_05847"/>
<dbReference type="Gene3D" id="2.130.10.10">
    <property type="entry name" value="YVTN repeat-like/Quinoprotein amine dehydrogenase"/>
    <property type="match status" value="1"/>
</dbReference>
<name>A0A3R6WHI8_APHAT</name>
<dbReference type="InterPro" id="IPR015943">
    <property type="entry name" value="WD40/YVTN_repeat-like_dom_sf"/>
</dbReference>
<evidence type="ECO:0000313" key="3">
    <source>
        <dbReference type="EMBL" id="RHZ20623.1"/>
    </source>
</evidence>
<comment type="caution">
    <text evidence="2">The sequence shown here is derived from an EMBL/GenBank/DDBJ whole genome shotgun (WGS) entry which is preliminary data.</text>
</comment>
<dbReference type="GO" id="GO:0017057">
    <property type="term" value="F:6-phosphogluconolactonase activity"/>
    <property type="evidence" value="ECO:0007669"/>
    <property type="project" value="TreeGrafter"/>
</dbReference>
<dbReference type="EMBL" id="QUTH01003264">
    <property type="protein sequence ID" value="RHZ20623.1"/>
    <property type="molecule type" value="Genomic_DNA"/>
</dbReference>
<evidence type="ECO:0000313" key="2">
    <source>
        <dbReference type="EMBL" id="RHY81190.1"/>
    </source>
</evidence>
<evidence type="ECO:0000256" key="1">
    <source>
        <dbReference type="ARBA" id="ARBA00005564"/>
    </source>
</evidence>
<sequence length="389" mass="40918">MILTGAKDRQLYKGMPTEGTSTRLLVGTYTRKEDHVDGQGKGIYTVSIDHASGKLTLIHVNDNTGINPSFVVVKANAVYAVNEHSDTLKDTFPNGSGLVASFSLDNLGRLTRTSEHPSRGGFPCHVSIDPTNSFVAVANYGGGNVTVFPIDAHDGKLHDHSGFAQMTGASLANPQRQDGPHCHSTTWLSRSTLAVLDLGTDTISHHLVHANGALAIHPDAPVVALPPGSGPRHLALHPTLPLAYVVHELSNNLSVHSIDAAVLSPTPVQVVSLLPHPSTSQDHATVDGSIAAEVRVSKCGHFVVASIRGIDQLAVFRITYPSGLLAAPQFVSTQGSVPRHFTLVGDDLVVVANQNSHSIVSFQLSPADGLVPTGHALHIPSPSCVAVVL</sequence>
<dbReference type="Proteomes" id="UP000285712">
    <property type="component" value="Unassembled WGS sequence"/>
</dbReference>
<dbReference type="InterPro" id="IPR011048">
    <property type="entry name" value="Haem_d1_sf"/>
</dbReference>
<dbReference type="AlphaFoldDB" id="A0A3R6WHI8"/>
<dbReference type="InterPro" id="IPR019405">
    <property type="entry name" value="Lactonase_7-beta_prop"/>
</dbReference>
<dbReference type="PANTHER" id="PTHR30344:SF1">
    <property type="entry name" value="6-PHOSPHOGLUCONOLACTONASE"/>
    <property type="match status" value="1"/>
</dbReference>
<proteinExistence type="inferred from homology"/>
<evidence type="ECO:0000313" key="5">
    <source>
        <dbReference type="Proteomes" id="UP000285712"/>
    </source>
</evidence>
<dbReference type="EMBL" id="QUTG01008256">
    <property type="protein sequence ID" value="RHY81190.1"/>
    <property type="molecule type" value="Genomic_DNA"/>
</dbReference>
<dbReference type="InterPro" id="IPR050282">
    <property type="entry name" value="Cycloisomerase_2"/>
</dbReference>
<organism evidence="2 5">
    <name type="scientific">Aphanomyces astaci</name>
    <name type="common">Crayfish plague agent</name>
    <dbReference type="NCBI Taxonomy" id="112090"/>
    <lineage>
        <taxon>Eukaryota</taxon>
        <taxon>Sar</taxon>
        <taxon>Stramenopiles</taxon>
        <taxon>Oomycota</taxon>
        <taxon>Saprolegniomycetes</taxon>
        <taxon>Saprolegniales</taxon>
        <taxon>Verrucalvaceae</taxon>
        <taxon>Aphanomyces</taxon>
    </lineage>
</organism>
<evidence type="ECO:0000313" key="4">
    <source>
        <dbReference type="Proteomes" id="UP000285430"/>
    </source>
</evidence>
<evidence type="ECO:0008006" key="6">
    <source>
        <dbReference type="Google" id="ProtNLM"/>
    </source>
</evidence>
<protein>
    <recommendedName>
        <fullName evidence="6">6-phosphogluconolactonase</fullName>
    </recommendedName>
</protein>